<name>A0A9W5TVF5_9BACI</name>
<comment type="caution">
    <text evidence="6">The sequence shown here is derived from an EMBL/GenBank/DDBJ whole genome shotgun (WGS) entry which is preliminary data.</text>
</comment>
<dbReference type="Gene3D" id="1.20.120.1630">
    <property type="match status" value="1"/>
</dbReference>
<dbReference type="AlphaFoldDB" id="A0A9W5TVF5"/>
<proteinExistence type="predicted"/>
<feature type="transmembrane region" description="Helical" evidence="5">
    <location>
        <begin position="71"/>
        <end position="88"/>
    </location>
</feature>
<evidence type="ECO:0008006" key="8">
    <source>
        <dbReference type="Google" id="ProtNLM"/>
    </source>
</evidence>
<organism evidence="6 7">
    <name type="scientific">Lentibacillus populi</name>
    <dbReference type="NCBI Taxonomy" id="1827502"/>
    <lineage>
        <taxon>Bacteria</taxon>
        <taxon>Bacillati</taxon>
        <taxon>Bacillota</taxon>
        <taxon>Bacilli</taxon>
        <taxon>Bacillales</taxon>
        <taxon>Bacillaceae</taxon>
        <taxon>Lentibacillus</taxon>
    </lineage>
</organism>
<keyword evidence="4 5" id="KW-0472">Membrane</keyword>
<keyword evidence="3 5" id="KW-1133">Transmembrane helix</keyword>
<evidence type="ECO:0000256" key="4">
    <source>
        <dbReference type="ARBA" id="ARBA00023136"/>
    </source>
</evidence>
<evidence type="ECO:0000256" key="5">
    <source>
        <dbReference type="SAM" id="Phobius"/>
    </source>
</evidence>
<dbReference type="GO" id="GO:0004671">
    <property type="term" value="F:protein C-terminal S-isoprenylcysteine carboxyl O-methyltransferase activity"/>
    <property type="evidence" value="ECO:0007669"/>
    <property type="project" value="InterPro"/>
</dbReference>
<reference evidence="6" key="2">
    <citation type="submission" date="2020-09" db="EMBL/GenBank/DDBJ databases">
        <authorList>
            <person name="Sun Q."/>
            <person name="Zhou Y."/>
        </authorList>
    </citation>
    <scope>NUCLEOTIDE SEQUENCE</scope>
    <source>
        <strain evidence="6">CGMCC 1.15454</strain>
    </source>
</reference>
<dbReference type="InterPro" id="IPR007269">
    <property type="entry name" value="ICMT_MeTrfase"/>
</dbReference>
<dbReference type="Pfam" id="PF04140">
    <property type="entry name" value="ICMT"/>
    <property type="match status" value="1"/>
</dbReference>
<protein>
    <recommendedName>
        <fullName evidence="8">Isoprenylcysteine carboxyl methyltransferase</fullName>
    </recommendedName>
</protein>
<evidence type="ECO:0000313" key="6">
    <source>
        <dbReference type="EMBL" id="GGB33094.1"/>
    </source>
</evidence>
<accession>A0A9W5TVF5</accession>
<sequence>MTTWMGLLIGVIICQRLAELFIAKSNEKWMKARGGIEKGKKHYKWFIMLHVLFFLAVIFEASANDTAERQLNYFLVTIFIAAQLGRFWCIHTLGRFWNTKIIVLPGVSLIKKGPYKYMKHPNYLIVLVELFVIPLLVGAYFTAILFPLLHLGLLKLRIPNEERALTKAT</sequence>
<dbReference type="PANTHER" id="PTHR43847">
    <property type="entry name" value="BLL3993 PROTEIN"/>
    <property type="match status" value="1"/>
</dbReference>
<dbReference type="GO" id="GO:0016020">
    <property type="term" value="C:membrane"/>
    <property type="evidence" value="ECO:0007669"/>
    <property type="project" value="UniProtKB-SubCell"/>
</dbReference>
<evidence type="ECO:0000256" key="3">
    <source>
        <dbReference type="ARBA" id="ARBA00022989"/>
    </source>
</evidence>
<gene>
    <name evidence="6" type="primary">ypbQ</name>
    <name evidence="6" type="ORF">GCM10011409_08150</name>
</gene>
<feature type="transmembrane region" description="Helical" evidence="5">
    <location>
        <begin position="123"/>
        <end position="149"/>
    </location>
</feature>
<dbReference type="InterPro" id="IPR052527">
    <property type="entry name" value="Metal_cation-efflux_comp"/>
</dbReference>
<dbReference type="PANTHER" id="PTHR43847:SF1">
    <property type="entry name" value="BLL3993 PROTEIN"/>
    <property type="match status" value="1"/>
</dbReference>
<reference evidence="6" key="1">
    <citation type="journal article" date="2014" name="Int. J. Syst. Evol. Microbiol.">
        <title>Complete genome sequence of Corynebacterium casei LMG S-19264T (=DSM 44701T), isolated from a smear-ripened cheese.</title>
        <authorList>
            <consortium name="US DOE Joint Genome Institute (JGI-PGF)"/>
            <person name="Walter F."/>
            <person name="Albersmeier A."/>
            <person name="Kalinowski J."/>
            <person name="Ruckert C."/>
        </authorList>
    </citation>
    <scope>NUCLEOTIDE SEQUENCE</scope>
    <source>
        <strain evidence="6">CGMCC 1.15454</strain>
    </source>
</reference>
<evidence type="ECO:0000256" key="2">
    <source>
        <dbReference type="ARBA" id="ARBA00022692"/>
    </source>
</evidence>
<feature type="transmembrane region" description="Helical" evidence="5">
    <location>
        <begin position="42"/>
        <end position="59"/>
    </location>
</feature>
<evidence type="ECO:0000256" key="1">
    <source>
        <dbReference type="ARBA" id="ARBA00004141"/>
    </source>
</evidence>
<dbReference type="RefSeq" id="WP_188724724.1">
    <property type="nucleotide sequence ID" value="NZ_BMJD01000004.1"/>
</dbReference>
<evidence type="ECO:0000313" key="7">
    <source>
        <dbReference type="Proteomes" id="UP000621492"/>
    </source>
</evidence>
<dbReference type="EMBL" id="BMJD01000004">
    <property type="protein sequence ID" value="GGB33094.1"/>
    <property type="molecule type" value="Genomic_DNA"/>
</dbReference>
<keyword evidence="7" id="KW-1185">Reference proteome</keyword>
<comment type="subcellular location">
    <subcellularLocation>
        <location evidence="1">Membrane</location>
        <topology evidence="1">Multi-pass membrane protein</topology>
    </subcellularLocation>
</comment>
<keyword evidence="2 5" id="KW-0812">Transmembrane</keyword>
<dbReference type="Proteomes" id="UP000621492">
    <property type="component" value="Unassembled WGS sequence"/>
</dbReference>